<evidence type="ECO:0000256" key="2">
    <source>
        <dbReference type="SAM" id="SignalP"/>
    </source>
</evidence>
<organism evidence="3 4">
    <name type="scientific">Exaiptasia diaphana</name>
    <name type="common">Tropical sea anemone</name>
    <name type="synonym">Aiptasia pulchella</name>
    <dbReference type="NCBI Taxonomy" id="2652724"/>
    <lineage>
        <taxon>Eukaryota</taxon>
        <taxon>Metazoa</taxon>
        <taxon>Cnidaria</taxon>
        <taxon>Anthozoa</taxon>
        <taxon>Hexacorallia</taxon>
        <taxon>Actiniaria</taxon>
        <taxon>Aiptasiidae</taxon>
        <taxon>Exaiptasia</taxon>
    </lineage>
</organism>
<dbReference type="AlphaFoldDB" id="A0A913WYF5"/>
<dbReference type="RefSeq" id="XP_020896033.2">
    <property type="nucleotide sequence ID" value="XM_021040374.2"/>
</dbReference>
<feature type="compositionally biased region" description="Basic and acidic residues" evidence="1">
    <location>
        <begin position="132"/>
        <end position="146"/>
    </location>
</feature>
<evidence type="ECO:0000313" key="4">
    <source>
        <dbReference type="Proteomes" id="UP000887567"/>
    </source>
</evidence>
<dbReference type="OMA" id="CGGDDHM"/>
<reference evidence="3" key="1">
    <citation type="submission" date="2022-11" db="UniProtKB">
        <authorList>
            <consortium name="EnsemblMetazoa"/>
        </authorList>
    </citation>
    <scope>IDENTIFICATION</scope>
</reference>
<feature type="compositionally biased region" description="Polar residues" evidence="1">
    <location>
        <begin position="747"/>
        <end position="756"/>
    </location>
</feature>
<feature type="region of interest" description="Disordered" evidence="1">
    <location>
        <begin position="737"/>
        <end position="756"/>
    </location>
</feature>
<sequence>MVIFLLLLWMTTFPVYFKRVRQLDSLVKMAPSKKKKKTKQELKLLAIARGKKAAQKRGKGVGSRLEMTLPSKWRHSTYKRGSEVRMKFTSPGKTVYKQHSEVKKTLKERDMSDCINEEIFASSSSSSEPDTDEFRGSSEESDHEQQGDDNLCVKMERRLFVCETTQLMDLVDQINQTSRCCTIDCNGILVLAKVEPTGHGGSLKALFVCNSCKLREVNFQGSAYVEGSKRTVVGLALGVAFFISGHGFAKFERTLRHFLGISCVSKNPYYDIIKKVYPVITEILDEQCNEAKDQMKAKELDELGSWKKAVVTSDGVWHTRGYFSKNGTFIIKNYMTGGLLWYGHKCMRGEDDVVEDDLYEGTSKSMEGVLADECYAQAKEEECDVNTVWQDADSSSAISVAAHHPNAKVFKCGGHVGRAHANNLKDMAKKKEFNIDYQKKYKDKFPLVSTRCHCKRHKKKCGCFSEDFIRNARINHFCILHQSVDAADYARRMTYLSKYHCRDIHKWKGGSCDFHPKRSCTCKKCDVDAEPKCEGKPYSTKCPLTCDFHWVAYQIECSRRADDAKSVIHPEMGRGHSNQCEAHFTVLPHFRAKSQSLNRLHYMCSTNAGLCQGNMSWCHKVRGTSYHWVIDLYERLGLPIIPAVVDALQKANQQRAKVLMKQKTDHAKANRVKMKVARAEDQKERRKWLKRQSVIHSYGGGDDDDVDDGDGEDPEEEGEDGETEAVVTVISGKTCRCGSKTHKRTSNRSCPFNSKR</sequence>
<dbReference type="OrthoDB" id="5947716at2759"/>
<feature type="compositionally biased region" description="Acidic residues" evidence="1">
    <location>
        <begin position="701"/>
        <end position="723"/>
    </location>
</feature>
<dbReference type="KEGG" id="epa:110234965"/>
<dbReference type="EnsemblMetazoa" id="XM_021040374.2">
    <property type="protein sequence ID" value="XP_020896033.2"/>
    <property type="gene ID" value="LOC110234965"/>
</dbReference>
<evidence type="ECO:0000256" key="1">
    <source>
        <dbReference type="SAM" id="MobiDB-lite"/>
    </source>
</evidence>
<feature type="region of interest" description="Disordered" evidence="1">
    <location>
        <begin position="677"/>
        <end position="726"/>
    </location>
</feature>
<evidence type="ECO:0000313" key="3">
    <source>
        <dbReference type="EnsemblMetazoa" id="XP_020896033.2"/>
    </source>
</evidence>
<keyword evidence="4" id="KW-1185">Reference proteome</keyword>
<feature type="region of interest" description="Disordered" evidence="1">
    <location>
        <begin position="121"/>
        <end position="148"/>
    </location>
</feature>
<feature type="signal peptide" evidence="2">
    <location>
        <begin position="1"/>
        <end position="17"/>
    </location>
</feature>
<dbReference type="PANTHER" id="PTHR34485:SF2">
    <property type="entry name" value="PROLINE RICH, LACRIMAL 1"/>
    <property type="match status" value="1"/>
</dbReference>
<dbReference type="PANTHER" id="PTHR34485">
    <property type="entry name" value="PROLINE-RICH, LACRIMAL 1"/>
    <property type="match status" value="1"/>
</dbReference>
<feature type="chain" id="PRO_5037138853" evidence="2">
    <location>
        <begin position="18"/>
        <end position="756"/>
    </location>
</feature>
<dbReference type="GeneID" id="110234965"/>
<keyword evidence="2" id="KW-0732">Signal</keyword>
<protein>
    <submittedName>
        <fullName evidence="3">Uncharacterized protein</fullName>
    </submittedName>
</protein>
<name>A0A913WYF5_EXADI</name>
<dbReference type="Proteomes" id="UP000887567">
    <property type="component" value="Unplaced"/>
</dbReference>
<proteinExistence type="predicted"/>
<accession>A0A913WYF5</accession>